<reference evidence="1 2" key="1">
    <citation type="submission" date="2023-01" db="EMBL/GenBank/DDBJ databases">
        <authorList>
            <person name="Whitehead M."/>
        </authorList>
    </citation>
    <scope>NUCLEOTIDE SEQUENCE [LARGE SCALE GENOMIC DNA]</scope>
</reference>
<evidence type="ECO:0000313" key="1">
    <source>
        <dbReference type="EMBL" id="CAI6369207.1"/>
    </source>
</evidence>
<organism evidence="1 2">
    <name type="scientific">Macrosiphum euphorbiae</name>
    <name type="common">potato aphid</name>
    <dbReference type="NCBI Taxonomy" id="13131"/>
    <lineage>
        <taxon>Eukaryota</taxon>
        <taxon>Metazoa</taxon>
        <taxon>Ecdysozoa</taxon>
        <taxon>Arthropoda</taxon>
        <taxon>Hexapoda</taxon>
        <taxon>Insecta</taxon>
        <taxon>Pterygota</taxon>
        <taxon>Neoptera</taxon>
        <taxon>Paraneoptera</taxon>
        <taxon>Hemiptera</taxon>
        <taxon>Sternorrhyncha</taxon>
        <taxon>Aphidomorpha</taxon>
        <taxon>Aphidoidea</taxon>
        <taxon>Aphididae</taxon>
        <taxon>Macrosiphini</taxon>
        <taxon>Macrosiphum</taxon>
    </lineage>
</organism>
<dbReference type="AlphaFoldDB" id="A0AAV0XP53"/>
<name>A0AAV0XP53_9HEMI</name>
<keyword evidence="2" id="KW-1185">Reference proteome</keyword>
<accession>A0AAV0XP53</accession>
<protein>
    <submittedName>
        <fullName evidence="1">Uncharacterized protein</fullName>
    </submittedName>
</protein>
<sequence>MYTGRSPNSQLVGRKVGVEDSGRFGLGNAGECCAIKESLTGNMGHDNIPTTVSRRVVDGKRSLDGGVGVGGGVGGVGVST</sequence>
<dbReference type="Proteomes" id="UP001160148">
    <property type="component" value="Unassembled WGS sequence"/>
</dbReference>
<evidence type="ECO:0000313" key="2">
    <source>
        <dbReference type="Proteomes" id="UP001160148"/>
    </source>
</evidence>
<dbReference type="EMBL" id="CARXXK010000005">
    <property type="protein sequence ID" value="CAI6369207.1"/>
    <property type="molecule type" value="Genomic_DNA"/>
</dbReference>
<comment type="caution">
    <text evidence="1">The sequence shown here is derived from an EMBL/GenBank/DDBJ whole genome shotgun (WGS) entry which is preliminary data.</text>
</comment>
<proteinExistence type="predicted"/>
<gene>
    <name evidence="1" type="ORF">MEUPH1_LOCUS23470</name>
</gene>